<protein>
    <recommendedName>
        <fullName evidence="8">Kinesin-like protein</fullName>
    </recommendedName>
</protein>
<evidence type="ECO:0000256" key="1">
    <source>
        <dbReference type="ARBA" id="ARBA00007310"/>
    </source>
</evidence>
<dbReference type="InterPro" id="IPR036961">
    <property type="entry name" value="Kinesin_motor_dom_sf"/>
</dbReference>
<accession>A0A8B7C6R4</accession>
<keyword evidence="2 8" id="KW-0493">Microtubule</keyword>
<feature type="region of interest" description="Disordered" evidence="10">
    <location>
        <begin position="1"/>
        <end position="26"/>
    </location>
</feature>
<dbReference type="Gene3D" id="3.40.850.10">
    <property type="entry name" value="Kinesin motor domain"/>
    <property type="match status" value="1"/>
</dbReference>
<dbReference type="Pfam" id="PF00225">
    <property type="entry name" value="Kinesin"/>
    <property type="match status" value="1"/>
</dbReference>
<dbReference type="Pfam" id="PF11995">
    <property type="entry name" value="DUF3490"/>
    <property type="match status" value="1"/>
</dbReference>
<dbReference type="GO" id="GO:0008017">
    <property type="term" value="F:microtubule binding"/>
    <property type="evidence" value="ECO:0007669"/>
    <property type="project" value="InterPro"/>
</dbReference>
<dbReference type="Proteomes" id="UP000228380">
    <property type="component" value="Chromosome 11"/>
</dbReference>
<evidence type="ECO:0000313" key="12">
    <source>
        <dbReference type="Proteomes" id="UP000228380"/>
    </source>
</evidence>
<dbReference type="PROSITE" id="PS00411">
    <property type="entry name" value="KINESIN_MOTOR_1"/>
    <property type="match status" value="1"/>
</dbReference>
<dbReference type="InterPro" id="IPR027417">
    <property type="entry name" value="P-loop_NTPase"/>
</dbReference>
<keyword evidence="12" id="KW-1185">Reference proteome</keyword>
<feature type="compositionally biased region" description="Basic and acidic residues" evidence="10">
    <location>
        <begin position="681"/>
        <end position="694"/>
    </location>
</feature>
<feature type="coiled-coil region" evidence="9">
    <location>
        <begin position="392"/>
        <end position="426"/>
    </location>
</feature>
<dbReference type="PANTHER" id="PTHR47968">
    <property type="entry name" value="CENTROMERE PROTEIN E"/>
    <property type="match status" value="1"/>
</dbReference>
<dbReference type="FunFam" id="3.40.850.10:FF:000016">
    <property type="entry name" value="Kinesin-like protein"/>
    <property type="match status" value="1"/>
</dbReference>
<evidence type="ECO:0000259" key="11">
    <source>
        <dbReference type="PROSITE" id="PS50067"/>
    </source>
</evidence>
<keyword evidence="6 7" id="KW-0505">Motor protein</keyword>
<evidence type="ECO:0000256" key="8">
    <source>
        <dbReference type="RuleBase" id="RU000394"/>
    </source>
</evidence>
<dbReference type="PRINTS" id="PR00380">
    <property type="entry name" value="KINESINHEAVY"/>
</dbReference>
<keyword evidence="4 7" id="KW-0067">ATP-binding</keyword>
<organism evidence="12 13">
    <name type="scientific">Phoenix dactylifera</name>
    <name type="common">Date palm</name>
    <dbReference type="NCBI Taxonomy" id="42345"/>
    <lineage>
        <taxon>Eukaryota</taxon>
        <taxon>Viridiplantae</taxon>
        <taxon>Streptophyta</taxon>
        <taxon>Embryophyta</taxon>
        <taxon>Tracheophyta</taxon>
        <taxon>Spermatophyta</taxon>
        <taxon>Magnoliopsida</taxon>
        <taxon>Liliopsida</taxon>
        <taxon>Arecaceae</taxon>
        <taxon>Coryphoideae</taxon>
        <taxon>Phoeniceae</taxon>
        <taxon>Phoenix</taxon>
    </lineage>
</organism>
<evidence type="ECO:0000256" key="10">
    <source>
        <dbReference type="SAM" id="MobiDB-lite"/>
    </source>
</evidence>
<gene>
    <name evidence="13" type="primary">LOC103709316</name>
</gene>
<evidence type="ECO:0000256" key="5">
    <source>
        <dbReference type="ARBA" id="ARBA00023054"/>
    </source>
</evidence>
<dbReference type="SMART" id="SM00129">
    <property type="entry name" value="KISc"/>
    <property type="match status" value="1"/>
</dbReference>
<dbReference type="PANTHER" id="PTHR47968:SF23">
    <property type="entry name" value="KINESIN-LIKE PROTEIN KIN-7A"/>
    <property type="match status" value="1"/>
</dbReference>
<evidence type="ECO:0000256" key="9">
    <source>
        <dbReference type="SAM" id="Coils"/>
    </source>
</evidence>
<dbReference type="GO" id="GO:0003777">
    <property type="term" value="F:microtubule motor activity"/>
    <property type="evidence" value="ECO:0007669"/>
    <property type="project" value="InterPro"/>
</dbReference>
<sequence>MAAARTPGTPASKTERTPVSTPGGSRVKDEKIFVTVRMRPLSKKEQALKDEIVWDCIDDHTIVFKGSTQERSNLPGPYAFDKVFGPNCLTEIVYEEGAKNVALSALTGINATIFAYGQTSSGKTYTMRGITESAVNDIYKHIENTPDRNFVIKISGIEIYNEVVRDLLKTDSGPLRLLDDPEKGTIIEKLEEETVKDSQHLRHLVGICEAQRQVGETALNDTSSRSHQIIRLTIESSLREHSGCVKSFLASLNLVDLAGSERVSQTNANGVRLIEGSHINRSLLTLTTVIRKLSVGKRSGHIPYRDSKLTRILQLSLGGNARTAIICTMSPAQSHVEQSRNTLHFATCAKEVTNTAHVNMVVPDKQMVKHLQDVVARLEAERRTPEPSEALLKEKELKIKEMEMEMEELKRQRDLAQSRLDDLRRKVGAADQTGSSPLEPSPRRVAKCLTFYGPSSPHHGDRGHGRAEKMRNPMRQSSTVPSMLVHEIRKLEQLQEELGEEAHRALEVLQKEVACHRQGNQDAAETVAKLQAEIREMRAIRSLTKEVNIEDVITGQNAGANLKEEITRLHSQGSTIANLEEQLENVQKSIDRLVMSLPNNLQLNETTPKSSKSQPKKKKKKMMLPLTLSSHVNRPHLIRAPCSPLSSSRKILESEIENKAPENDAGSPETFSGSEKATPTKSEDGGDITSREGTPRCQRSSSVNMKKMQKMFQNAAEENVRSIRAYVTELKERVAKLQYQKQLLVCQVLELESNEAAGHEVPEADEHISELQNSTDAWDSVFKEQMQQIIQLWDVCHVSIIHRSQFYLLFRGDRADQIYIEVELRRLAWLQQHFAEVGNASPAHIGDEPAVSLSSSIKALRQEREFLSRRVNSRLTEEERERLYIKWQVPLEGKQRKLQLVNKLWTDPNDPVHIEESADIVARLVGFCEGGNISKEMFELNFALPASKKPWFLGWQPISNLLRL</sequence>
<feature type="compositionally biased region" description="Polar residues" evidence="10">
    <location>
        <begin position="669"/>
        <end position="680"/>
    </location>
</feature>
<dbReference type="CDD" id="cd01374">
    <property type="entry name" value="KISc_CENP_E"/>
    <property type="match status" value="1"/>
</dbReference>
<dbReference type="GO" id="GO:0005524">
    <property type="term" value="F:ATP binding"/>
    <property type="evidence" value="ECO:0007669"/>
    <property type="project" value="UniProtKB-UniRule"/>
</dbReference>
<keyword evidence="5 9" id="KW-0175">Coiled coil</keyword>
<dbReference type="SUPFAM" id="SSF52540">
    <property type="entry name" value="P-loop containing nucleoside triphosphate hydrolases"/>
    <property type="match status" value="1"/>
</dbReference>
<reference evidence="12" key="1">
    <citation type="journal article" date="2019" name="Nat. Commun.">
        <title>Genome-wide association mapping of date palm fruit traits.</title>
        <authorList>
            <person name="Hazzouri K.M."/>
            <person name="Gros-Balthazard M."/>
            <person name="Flowers J.M."/>
            <person name="Copetti D."/>
            <person name="Lemansour A."/>
            <person name="Lebrun M."/>
            <person name="Masmoudi K."/>
            <person name="Ferrand S."/>
            <person name="Dhar M.I."/>
            <person name="Fresquez Z.A."/>
            <person name="Rosas U."/>
            <person name="Zhang J."/>
            <person name="Talag J."/>
            <person name="Lee S."/>
            <person name="Kudrna D."/>
            <person name="Powell R.F."/>
            <person name="Leitch I.J."/>
            <person name="Krueger R.R."/>
            <person name="Wing R.A."/>
            <person name="Amiri K.M.A."/>
            <person name="Purugganan M.D."/>
        </authorList>
    </citation>
    <scope>NUCLEOTIDE SEQUENCE [LARGE SCALE GENOMIC DNA]</scope>
    <source>
        <strain evidence="12">cv. Khalas</strain>
    </source>
</reference>
<evidence type="ECO:0000256" key="4">
    <source>
        <dbReference type="ARBA" id="ARBA00022840"/>
    </source>
</evidence>
<feature type="binding site" evidence="7">
    <location>
        <begin position="117"/>
        <end position="124"/>
    </location>
    <ligand>
        <name>ATP</name>
        <dbReference type="ChEBI" id="CHEBI:30616"/>
    </ligand>
</feature>
<dbReference type="AlphaFoldDB" id="A0A8B7C6R4"/>
<dbReference type="InterPro" id="IPR001752">
    <property type="entry name" value="Kinesin_motor_dom"/>
</dbReference>
<evidence type="ECO:0000256" key="2">
    <source>
        <dbReference type="ARBA" id="ARBA00022701"/>
    </source>
</evidence>
<evidence type="ECO:0000313" key="13">
    <source>
        <dbReference type="RefSeq" id="XP_008792831.2"/>
    </source>
</evidence>
<feature type="region of interest" description="Disordered" evidence="10">
    <location>
        <begin position="599"/>
        <end position="622"/>
    </location>
</feature>
<feature type="compositionally biased region" description="Polar residues" evidence="10">
    <location>
        <begin position="9"/>
        <end position="23"/>
    </location>
</feature>
<keyword evidence="3 7" id="KW-0547">Nucleotide-binding</keyword>
<proteinExistence type="inferred from homology"/>
<feature type="region of interest" description="Disordered" evidence="10">
    <location>
        <begin position="657"/>
        <end position="704"/>
    </location>
</feature>
<feature type="coiled-coil region" evidence="9">
    <location>
        <begin position="569"/>
        <end position="596"/>
    </location>
</feature>
<dbReference type="GeneID" id="103709316"/>
<dbReference type="PROSITE" id="PS50067">
    <property type="entry name" value="KINESIN_MOTOR_2"/>
    <property type="match status" value="1"/>
</dbReference>
<dbReference type="RefSeq" id="XP_008792831.2">
    <property type="nucleotide sequence ID" value="XM_008794609.4"/>
</dbReference>
<evidence type="ECO:0000256" key="3">
    <source>
        <dbReference type="ARBA" id="ARBA00022741"/>
    </source>
</evidence>
<feature type="domain" description="Kinesin motor" evidence="11">
    <location>
        <begin position="31"/>
        <end position="352"/>
    </location>
</feature>
<reference evidence="13" key="2">
    <citation type="submission" date="2025-08" db="UniProtKB">
        <authorList>
            <consortium name="RefSeq"/>
        </authorList>
    </citation>
    <scope>IDENTIFICATION</scope>
    <source>
        <tissue evidence="13">Young leaves</tissue>
    </source>
</reference>
<dbReference type="GO" id="GO:0005874">
    <property type="term" value="C:microtubule"/>
    <property type="evidence" value="ECO:0007669"/>
    <property type="project" value="UniProtKB-KW"/>
</dbReference>
<dbReference type="KEGG" id="pda:103709316"/>
<dbReference type="InterPro" id="IPR021881">
    <property type="entry name" value="NACK_C"/>
</dbReference>
<comment type="similarity">
    <text evidence="1">Belongs to the TRAFAC class myosin-kinesin ATPase superfamily. Kinesin family. KIN-7 subfamily.</text>
</comment>
<evidence type="ECO:0000256" key="6">
    <source>
        <dbReference type="ARBA" id="ARBA00023175"/>
    </source>
</evidence>
<dbReference type="InterPro" id="IPR019821">
    <property type="entry name" value="Kinesin_motor_CS"/>
</dbReference>
<name>A0A8B7C6R4_PHODC</name>
<evidence type="ECO:0000256" key="7">
    <source>
        <dbReference type="PROSITE-ProRule" id="PRU00283"/>
    </source>
</evidence>
<dbReference type="OrthoDB" id="3176171at2759"/>
<dbReference type="GO" id="GO:0007018">
    <property type="term" value="P:microtubule-based movement"/>
    <property type="evidence" value="ECO:0007669"/>
    <property type="project" value="InterPro"/>
</dbReference>
<dbReference type="InterPro" id="IPR027640">
    <property type="entry name" value="Kinesin-like_fam"/>
</dbReference>
<feature type="coiled-coil region" evidence="9">
    <location>
        <begin position="488"/>
        <end position="540"/>
    </location>
</feature>